<keyword evidence="2" id="KW-0808">Transferase</keyword>
<dbReference type="SUPFAM" id="SSF55729">
    <property type="entry name" value="Acyl-CoA N-acyltransferases (Nat)"/>
    <property type="match status" value="1"/>
</dbReference>
<dbReference type="Proteomes" id="UP000000844">
    <property type="component" value="Chromosome"/>
</dbReference>
<dbReference type="eggNOG" id="COG1670">
    <property type="taxonomic scope" value="Bacteria"/>
</dbReference>
<proteinExistence type="predicted"/>
<dbReference type="InterPro" id="IPR000182">
    <property type="entry name" value="GNAT_dom"/>
</dbReference>
<dbReference type="EMBL" id="CP001778">
    <property type="protein sequence ID" value="ADD43980.1"/>
    <property type="molecule type" value="Genomic_DNA"/>
</dbReference>
<evidence type="ECO:0000313" key="2">
    <source>
        <dbReference type="EMBL" id="ADD43980.1"/>
    </source>
</evidence>
<dbReference type="Gene3D" id="3.40.630.30">
    <property type="match status" value="1"/>
</dbReference>
<dbReference type="GO" id="GO:0005737">
    <property type="term" value="C:cytoplasm"/>
    <property type="evidence" value="ECO:0007669"/>
    <property type="project" value="TreeGrafter"/>
</dbReference>
<protein>
    <submittedName>
        <fullName evidence="2">GCN5-related N-acetyltransferase</fullName>
    </submittedName>
</protein>
<feature type="domain" description="N-acetyltransferase" evidence="1">
    <location>
        <begin position="12"/>
        <end position="169"/>
    </location>
</feature>
<dbReference type="InterPro" id="IPR051908">
    <property type="entry name" value="Ribosomal_N-acetyltransferase"/>
</dbReference>
<dbReference type="PROSITE" id="PS51186">
    <property type="entry name" value="GNAT"/>
    <property type="match status" value="1"/>
</dbReference>
<keyword evidence="3" id="KW-1185">Reference proteome</keyword>
<sequence>MNEVQLFQLPDAAIHALADGNLEAASDLAGLNLPQYFTGPDSIHTWVMRSKQLDADPECAPWITRAIVDTTTGAVVGRAGFHGPPDPDGMVEVGYAVDPTHRRRGYARAAFEALLNRARTEPTVTTLRATIRPDNTASLNLIAAYGFTENGEQWDDVDGREIIYELDVR</sequence>
<dbReference type="HOGENOM" id="CLU_013985_28_3_11"/>
<dbReference type="KEGG" id="sna:Snas_4333"/>
<dbReference type="AlphaFoldDB" id="D3Q3R3"/>
<gene>
    <name evidence="2" type="ordered locus">Snas_4333</name>
</gene>
<evidence type="ECO:0000259" key="1">
    <source>
        <dbReference type="PROSITE" id="PS51186"/>
    </source>
</evidence>
<dbReference type="InterPro" id="IPR016181">
    <property type="entry name" value="Acyl_CoA_acyltransferase"/>
</dbReference>
<evidence type="ECO:0000313" key="3">
    <source>
        <dbReference type="Proteomes" id="UP000000844"/>
    </source>
</evidence>
<dbReference type="CDD" id="cd04301">
    <property type="entry name" value="NAT_SF"/>
    <property type="match status" value="1"/>
</dbReference>
<name>D3Q3R3_STANL</name>
<dbReference type="Pfam" id="PF13302">
    <property type="entry name" value="Acetyltransf_3"/>
    <property type="match status" value="1"/>
</dbReference>
<accession>D3Q3R3</accession>
<dbReference type="GO" id="GO:1990189">
    <property type="term" value="F:protein N-terminal-serine acetyltransferase activity"/>
    <property type="evidence" value="ECO:0007669"/>
    <property type="project" value="TreeGrafter"/>
</dbReference>
<reference evidence="2 3" key="1">
    <citation type="journal article" date="2009" name="Stand. Genomic Sci.">
        <title>Complete genome sequence of Stackebrandtia nassauensis type strain (LLR-40K-21).</title>
        <authorList>
            <person name="Munk C."/>
            <person name="Lapidus A."/>
            <person name="Copeland A."/>
            <person name="Jando M."/>
            <person name="Mayilraj S."/>
            <person name="Glavina Del Rio T."/>
            <person name="Nolan M."/>
            <person name="Chen F."/>
            <person name="Lucas S."/>
            <person name="Tice H."/>
            <person name="Cheng J.F."/>
            <person name="Han C."/>
            <person name="Detter J.C."/>
            <person name="Bruce D."/>
            <person name="Goodwin L."/>
            <person name="Chain P."/>
            <person name="Pitluck S."/>
            <person name="Goker M."/>
            <person name="Ovchinikova G."/>
            <person name="Pati A."/>
            <person name="Ivanova N."/>
            <person name="Mavromatis K."/>
            <person name="Chen A."/>
            <person name="Palaniappan K."/>
            <person name="Land M."/>
            <person name="Hauser L."/>
            <person name="Chang Y.J."/>
            <person name="Jeffries C.D."/>
            <person name="Bristow J."/>
            <person name="Eisen J.A."/>
            <person name="Markowitz V."/>
            <person name="Hugenholtz P."/>
            <person name="Kyrpides N.C."/>
            <person name="Klenk H.P."/>
        </authorList>
    </citation>
    <scope>NUCLEOTIDE SEQUENCE [LARGE SCALE GENOMIC DNA]</scope>
    <source>
        <strain evidence="3">DSM 44728 / CIP 108903 / NRRL B-16338 / NBRC 102104 / LLR-40K-21</strain>
    </source>
</reference>
<organism evidence="2 3">
    <name type="scientific">Stackebrandtia nassauensis (strain DSM 44728 / CIP 108903 / NRRL B-16338 / NBRC 102104 / LLR-40K-21)</name>
    <dbReference type="NCBI Taxonomy" id="446470"/>
    <lineage>
        <taxon>Bacteria</taxon>
        <taxon>Bacillati</taxon>
        <taxon>Actinomycetota</taxon>
        <taxon>Actinomycetes</taxon>
        <taxon>Glycomycetales</taxon>
        <taxon>Glycomycetaceae</taxon>
        <taxon>Stackebrandtia</taxon>
    </lineage>
</organism>
<dbReference type="RefSeq" id="WP_013019551.1">
    <property type="nucleotide sequence ID" value="NC_013947.1"/>
</dbReference>
<dbReference type="GO" id="GO:0008999">
    <property type="term" value="F:protein-N-terminal-alanine acetyltransferase activity"/>
    <property type="evidence" value="ECO:0007669"/>
    <property type="project" value="TreeGrafter"/>
</dbReference>
<dbReference type="PANTHER" id="PTHR43441">
    <property type="entry name" value="RIBOSOMAL-PROTEIN-SERINE ACETYLTRANSFERASE"/>
    <property type="match status" value="1"/>
</dbReference>
<dbReference type="OrthoDB" id="2061990at2"/>
<dbReference type="STRING" id="446470.Snas_4333"/>
<dbReference type="PANTHER" id="PTHR43441:SF6">
    <property type="entry name" value="N-ACETYLTRANSFERASE DOMAIN-CONTAINING PROTEIN"/>
    <property type="match status" value="1"/>
</dbReference>